<dbReference type="Pfam" id="PF01171">
    <property type="entry name" value="ATP_bind_3"/>
    <property type="match status" value="1"/>
</dbReference>
<evidence type="ECO:0000313" key="10">
    <source>
        <dbReference type="EMBL" id="MDQ0163399.1"/>
    </source>
</evidence>
<evidence type="ECO:0000256" key="8">
    <source>
        <dbReference type="HAMAP-Rule" id="MF_01161"/>
    </source>
</evidence>
<dbReference type="PANTHER" id="PTHR43033:SF1">
    <property type="entry name" value="TRNA(ILE)-LYSIDINE SYNTHASE-RELATED"/>
    <property type="match status" value="1"/>
</dbReference>
<proteinExistence type="inferred from homology"/>
<dbReference type="RefSeq" id="WP_419152508.1">
    <property type="nucleotide sequence ID" value="NZ_JAUSTR010000015.1"/>
</dbReference>
<keyword evidence="5 8" id="KW-0547">Nucleotide-binding</keyword>
<evidence type="ECO:0000256" key="7">
    <source>
        <dbReference type="ARBA" id="ARBA00048539"/>
    </source>
</evidence>
<comment type="function">
    <text evidence="8">Ligates lysine onto the cytidine present at position 34 of the AUA codon-specific tRNA(Ile) that contains the anticodon CAU, in an ATP-dependent manner. Cytidine is converted to lysidine, thus changing the amino acid specificity of the tRNA from methionine to isoleucine.</text>
</comment>
<dbReference type="Proteomes" id="UP001225646">
    <property type="component" value="Unassembled WGS sequence"/>
</dbReference>
<keyword evidence="3 8" id="KW-0436">Ligase</keyword>
<dbReference type="Gene3D" id="3.30.465.60">
    <property type="match status" value="1"/>
</dbReference>
<dbReference type="EC" id="6.3.4.19" evidence="8"/>
<dbReference type="SUPFAM" id="SSF56037">
    <property type="entry name" value="PheT/TilS domain"/>
    <property type="match status" value="1"/>
</dbReference>
<comment type="subcellular location">
    <subcellularLocation>
        <location evidence="1 8">Cytoplasm</location>
    </subcellularLocation>
</comment>
<comment type="domain">
    <text evidence="8">The N-terminal region contains the highly conserved SGGXDS motif, predicted to be a P-loop motif involved in ATP binding.</text>
</comment>
<dbReference type="InterPro" id="IPR011063">
    <property type="entry name" value="TilS/TtcA_N"/>
</dbReference>
<dbReference type="SMART" id="SM00977">
    <property type="entry name" value="TilS_C"/>
    <property type="match status" value="1"/>
</dbReference>
<keyword evidence="4 8" id="KW-0819">tRNA processing</keyword>
<comment type="similarity">
    <text evidence="8">Belongs to the tRNA(Ile)-lysidine synthase family.</text>
</comment>
<comment type="catalytic activity">
    <reaction evidence="7 8">
        <text>cytidine(34) in tRNA(Ile2) + L-lysine + ATP = lysidine(34) in tRNA(Ile2) + AMP + diphosphate + H(+)</text>
        <dbReference type="Rhea" id="RHEA:43744"/>
        <dbReference type="Rhea" id="RHEA-COMP:10625"/>
        <dbReference type="Rhea" id="RHEA-COMP:10670"/>
        <dbReference type="ChEBI" id="CHEBI:15378"/>
        <dbReference type="ChEBI" id="CHEBI:30616"/>
        <dbReference type="ChEBI" id="CHEBI:32551"/>
        <dbReference type="ChEBI" id="CHEBI:33019"/>
        <dbReference type="ChEBI" id="CHEBI:82748"/>
        <dbReference type="ChEBI" id="CHEBI:83665"/>
        <dbReference type="ChEBI" id="CHEBI:456215"/>
        <dbReference type="EC" id="6.3.4.19"/>
    </reaction>
</comment>
<dbReference type="SUPFAM" id="SSF82829">
    <property type="entry name" value="MesJ substrate recognition domain-like"/>
    <property type="match status" value="1"/>
</dbReference>
<evidence type="ECO:0000256" key="1">
    <source>
        <dbReference type="ARBA" id="ARBA00004496"/>
    </source>
</evidence>
<evidence type="ECO:0000256" key="3">
    <source>
        <dbReference type="ARBA" id="ARBA00022598"/>
    </source>
</evidence>
<dbReference type="Gene3D" id="3.40.50.620">
    <property type="entry name" value="HUPs"/>
    <property type="match status" value="1"/>
</dbReference>
<dbReference type="Pfam" id="PF09179">
    <property type="entry name" value="TilS"/>
    <property type="match status" value="1"/>
</dbReference>
<evidence type="ECO:0000259" key="9">
    <source>
        <dbReference type="SMART" id="SM00977"/>
    </source>
</evidence>
<evidence type="ECO:0000313" key="11">
    <source>
        <dbReference type="Proteomes" id="UP001225646"/>
    </source>
</evidence>
<keyword evidence="11" id="KW-1185">Reference proteome</keyword>
<evidence type="ECO:0000256" key="2">
    <source>
        <dbReference type="ARBA" id="ARBA00022490"/>
    </source>
</evidence>
<dbReference type="EMBL" id="JAUSTR010000015">
    <property type="protein sequence ID" value="MDQ0163399.1"/>
    <property type="molecule type" value="Genomic_DNA"/>
</dbReference>
<sequence length="462" mass="53751">MFEEVCKTIEEYELMDHNATVVVGVSGGPDSLALLHILHRLQSIYKLKIVAAHVDHMFRGEQSKEEMEFVLSFCRTLNIICEARQINVKAYAQKHRLNAQTAARECRYQFFQEMMEKYQAHFLALGHHGDDQIETILMRLVRGTVGKGLSGIPIKRSFAGGFIIRPLLWVTKTDIIQYCQEHKLNPRFDPSNEKDTYSRNRFRKYVLPFLKKENPKVHVHFQYFSELVAEDEQFLEELSIEKMNKVLERKTSSYVMMNLTEFKKLPSPLQRRVIHLILNYLFKGHRLTAVSSIHIEGIKKLIHQSHPSGMIDLPMGLKAIKSYETLNLTFEQHKPKPYRIQIEIPSVTNLPDGKKIICETFNGVPSYKSQDVFYLPQDQLVEPLIVRSRKAGDKIHVKGMNGTKKVKNIYIEKKIPIEKRDVWPIIEDGNGNILWIPLLKKSKYEVIDVTNQSYIVLQYKEQ</sequence>
<dbReference type="SUPFAM" id="SSF52402">
    <property type="entry name" value="Adenine nucleotide alpha hydrolases-like"/>
    <property type="match status" value="1"/>
</dbReference>
<dbReference type="NCBIfam" id="TIGR02432">
    <property type="entry name" value="lysidine_TilS_N"/>
    <property type="match status" value="1"/>
</dbReference>
<name>A0ABT9VR82_9BACI</name>
<dbReference type="InterPro" id="IPR012094">
    <property type="entry name" value="tRNA_Ile_lys_synt"/>
</dbReference>
<feature type="binding site" evidence="8">
    <location>
        <begin position="26"/>
        <end position="31"/>
    </location>
    <ligand>
        <name>ATP</name>
        <dbReference type="ChEBI" id="CHEBI:30616"/>
    </ligand>
</feature>
<dbReference type="Pfam" id="PF11734">
    <property type="entry name" value="TilS_C"/>
    <property type="match status" value="1"/>
</dbReference>
<evidence type="ECO:0000256" key="4">
    <source>
        <dbReference type="ARBA" id="ARBA00022694"/>
    </source>
</evidence>
<dbReference type="PANTHER" id="PTHR43033">
    <property type="entry name" value="TRNA(ILE)-LYSIDINE SYNTHASE-RELATED"/>
    <property type="match status" value="1"/>
</dbReference>
<gene>
    <name evidence="8" type="primary">tilS</name>
    <name evidence="10" type="ORF">J2S06_002479</name>
</gene>
<keyword evidence="6 8" id="KW-0067">ATP-binding</keyword>
<dbReference type="InterPro" id="IPR014729">
    <property type="entry name" value="Rossmann-like_a/b/a_fold"/>
</dbReference>
<organism evidence="10 11">
    <name type="scientific">Aeribacillus alveayuensis</name>
    <dbReference type="NCBI Taxonomy" id="279215"/>
    <lineage>
        <taxon>Bacteria</taxon>
        <taxon>Bacillati</taxon>
        <taxon>Bacillota</taxon>
        <taxon>Bacilli</taxon>
        <taxon>Bacillales</taxon>
        <taxon>Bacillaceae</taxon>
        <taxon>Aeribacillus</taxon>
    </lineage>
</organism>
<dbReference type="InterPro" id="IPR012796">
    <property type="entry name" value="Lysidine-tRNA-synth_C"/>
</dbReference>
<protein>
    <recommendedName>
        <fullName evidence="8">tRNA(Ile)-lysidine synthase</fullName>
        <ecNumber evidence="8">6.3.4.19</ecNumber>
    </recommendedName>
    <alternativeName>
        <fullName evidence="8">tRNA(Ile)-2-lysyl-cytidine synthase</fullName>
    </alternativeName>
    <alternativeName>
        <fullName evidence="8">tRNA(Ile)-lysidine synthetase</fullName>
    </alternativeName>
</protein>
<comment type="caution">
    <text evidence="10">The sequence shown here is derived from an EMBL/GenBank/DDBJ whole genome shotgun (WGS) entry which is preliminary data.</text>
</comment>
<evidence type="ECO:0000256" key="5">
    <source>
        <dbReference type="ARBA" id="ARBA00022741"/>
    </source>
</evidence>
<dbReference type="InterPro" id="IPR012795">
    <property type="entry name" value="tRNA_Ile_lys_synt_N"/>
</dbReference>
<dbReference type="GO" id="GO:0032267">
    <property type="term" value="F:tRNA(Ile)-lysidine synthase activity"/>
    <property type="evidence" value="ECO:0007669"/>
    <property type="project" value="UniProtKB-EC"/>
</dbReference>
<reference evidence="10 11" key="1">
    <citation type="submission" date="2023-07" db="EMBL/GenBank/DDBJ databases">
        <title>Genomic Encyclopedia of Type Strains, Phase IV (KMG-IV): sequencing the most valuable type-strain genomes for metagenomic binning, comparative biology and taxonomic classification.</title>
        <authorList>
            <person name="Goeker M."/>
        </authorList>
    </citation>
    <scope>NUCLEOTIDE SEQUENCE [LARGE SCALE GENOMIC DNA]</scope>
    <source>
        <strain evidence="10 11">DSM 19092</strain>
    </source>
</reference>
<evidence type="ECO:0000256" key="6">
    <source>
        <dbReference type="ARBA" id="ARBA00022840"/>
    </source>
</evidence>
<feature type="domain" description="Lysidine-tRNA(Ile) synthetase C-terminal" evidence="9">
    <location>
        <begin position="384"/>
        <end position="457"/>
    </location>
</feature>
<dbReference type="CDD" id="cd01992">
    <property type="entry name" value="TilS_N"/>
    <property type="match status" value="1"/>
</dbReference>
<accession>A0ABT9VR82</accession>
<keyword evidence="2 8" id="KW-0963">Cytoplasm</keyword>
<dbReference type="InterPro" id="IPR015262">
    <property type="entry name" value="tRNA_Ile_lys_synt_subst-bd"/>
</dbReference>
<dbReference type="HAMAP" id="MF_01161">
    <property type="entry name" value="tRNA_Ile_lys_synt"/>
    <property type="match status" value="1"/>
</dbReference>
<dbReference type="NCBIfam" id="TIGR02433">
    <property type="entry name" value="lysidine_TilS_C"/>
    <property type="match status" value="1"/>
</dbReference>